<evidence type="ECO:0000313" key="2">
    <source>
        <dbReference type="Proteomes" id="UP000197003"/>
    </source>
</evidence>
<dbReference type="AlphaFoldDB" id="A0A1Z3N6E5"/>
<proteinExistence type="predicted"/>
<dbReference type="Proteomes" id="UP000197003">
    <property type="component" value="Chromosome"/>
</dbReference>
<dbReference type="OrthoDB" id="5295599at2"/>
<gene>
    <name evidence="1" type="ORF">B9G79_05255</name>
</gene>
<dbReference type="Gene3D" id="3.10.290.10">
    <property type="entry name" value="RNA-binding S4 domain"/>
    <property type="match status" value="1"/>
</dbReference>
<dbReference type="EMBL" id="CP020946">
    <property type="protein sequence ID" value="ASD63017.1"/>
    <property type="molecule type" value="Genomic_DNA"/>
</dbReference>
<organism evidence="1 2">
    <name type="scientific">Bdellovibrio bacteriovorus</name>
    <dbReference type="NCBI Taxonomy" id="959"/>
    <lineage>
        <taxon>Bacteria</taxon>
        <taxon>Pseudomonadati</taxon>
        <taxon>Bdellovibrionota</taxon>
        <taxon>Bdellovibrionia</taxon>
        <taxon>Bdellovibrionales</taxon>
        <taxon>Pseudobdellovibrionaceae</taxon>
        <taxon>Bdellovibrio</taxon>
    </lineage>
</organism>
<sequence length="88" mass="9965">MQDFIPPQPPKSFRIVLELFKSAKRLDGVLLTAIKNQNEDLNLREISRTQYKELFNSGKILIKGQRATPSSSVAKGITYVDILGFKNK</sequence>
<evidence type="ECO:0000313" key="1">
    <source>
        <dbReference type="EMBL" id="ASD63017.1"/>
    </source>
</evidence>
<dbReference type="GO" id="GO:0003723">
    <property type="term" value="F:RNA binding"/>
    <property type="evidence" value="ECO:0007669"/>
    <property type="project" value="InterPro"/>
</dbReference>
<dbReference type="RefSeq" id="WP_088564602.1">
    <property type="nucleotide sequence ID" value="NZ_CP020946.1"/>
</dbReference>
<name>A0A1Z3N6E5_BDEBC</name>
<protein>
    <submittedName>
        <fullName evidence="1">Uncharacterized protein</fullName>
    </submittedName>
</protein>
<reference evidence="1 2" key="1">
    <citation type="submission" date="2017-04" db="EMBL/GenBank/DDBJ databases">
        <title>Whole genome sequence of Bdellovibrio bacteriovorus strain SSB218315.</title>
        <authorList>
            <person name="Oyedara O."/>
            <person name="Rodriguez-Perez M.A."/>
        </authorList>
    </citation>
    <scope>NUCLEOTIDE SEQUENCE [LARGE SCALE GENOMIC DNA]</scope>
    <source>
        <strain evidence="1 2">SSB218315</strain>
    </source>
</reference>
<dbReference type="InterPro" id="IPR036986">
    <property type="entry name" value="S4_RNA-bd_sf"/>
</dbReference>
<accession>A0A1Z3N6E5</accession>